<feature type="transmembrane region" description="Helical" evidence="1">
    <location>
        <begin position="416"/>
        <end position="437"/>
    </location>
</feature>
<accession>A0A841U1T1</accession>
<dbReference type="Gene3D" id="2.160.20.10">
    <property type="entry name" value="Single-stranded right-handed beta-helix, Pectin lyase-like"/>
    <property type="match status" value="1"/>
</dbReference>
<comment type="caution">
    <text evidence="4">The sequence shown here is derived from an EMBL/GenBank/DDBJ whole genome shotgun (WGS) entry which is preliminary data.</text>
</comment>
<name>A0A841U1T1_9BACL</name>
<dbReference type="SMART" id="SM00710">
    <property type="entry name" value="PbH1"/>
    <property type="match status" value="6"/>
</dbReference>
<organism evidence="4 5">
    <name type="scientific">Cohnella xylanilytica</name>
    <dbReference type="NCBI Taxonomy" id="557555"/>
    <lineage>
        <taxon>Bacteria</taxon>
        <taxon>Bacillati</taxon>
        <taxon>Bacillota</taxon>
        <taxon>Bacilli</taxon>
        <taxon>Bacillales</taxon>
        <taxon>Paenibacillaceae</taxon>
        <taxon>Cohnella</taxon>
    </lineage>
</organism>
<sequence length="443" mass="48951">MAVKAALAIAIVMAASLPQPFASAKEAVPLQPLIDRTVAGETLVLESGWTYAGPAVVRRAIAIRSDGEAIVENGGALPAITLEADGVVLKDLRIRDLQKDPKQPAVLVLSDRNRIEGVRIETRAGGIYLRNADDNEIRNNRIEGASAGGRKIAYSKRGNGIDLLASARNVIEGNELVRVHDGVYLESSNETLVTNNFAADSRYGYHIMFSGKPQLLGNAGERNVTGGMVMSVEGAIVRGNRFVKQSENVNSQGILLYDVHRSEISRNRVEGNRVGFYIENSTENSLTDNETIRNFVGLQMIRSTGNLFRHSEFAGNVIQAQSTDSEDNRFEGNYWDDFAGLDANGDGYSDLSYEIDPFFLQLTKDFEPFQIFFQSPGLPFLEQMFHADTARWLKDARPLMEPPFRESAEAGFGGRWPTLLAGLLLFAACLIIIYRWGYRQNHE</sequence>
<dbReference type="InterPro" id="IPR022441">
    <property type="entry name" value="Para_beta_helix_rpt-2"/>
</dbReference>
<evidence type="ECO:0000256" key="1">
    <source>
        <dbReference type="SAM" id="Phobius"/>
    </source>
</evidence>
<feature type="chain" id="PRO_5032992398" evidence="2">
    <location>
        <begin position="25"/>
        <end position="443"/>
    </location>
</feature>
<gene>
    <name evidence="4" type="ORF">H7B90_24175</name>
</gene>
<keyword evidence="1" id="KW-0812">Transmembrane</keyword>
<dbReference type="NCBIfam" id="TIGR03804">
    <property type="entry name" value="para_beta_helix"/>
    <property type="match status" value="2"/>
</dbReference>
<proteinExistence type="predicted"/>
<feature type="signal peptide" evidence="2">
    <location>
        <begin position="1"/>
        <end position="24"/>
    </location>
</feature>
<dbReference type="Proteomes" id="UP000553776">
    <property type="component" value="Unassembled WGS sequence"/>
</dbReference>
<dbReference type="InterPro" id="IPR007742">
    <property type="entry name" value="NosD_dom"/>
</dbReference>
<keyword evidence="5" id="KW-1185">Reference proteome</keyword>
<keyword evidence="2" id="KW-0732">Signal</keyword>
<feature type="domain" description="Periplasmic copper-binding protein NosD beta helix" evidence="3">
    <location>
        <begin position="149"/>
        <end position="340"/>
    </location>
</feature>
<dbReference type="SUPFAM" id="SSF51126">
    <property type="entry name" value="Pectin lyase-like"/>
    <property type="match status" value="1"/>
</dbReference>
<dbReference type="EMBL" id="JACJVR010000096">
    <property type="protein sequence ID" value="MBB6694496.1"/>
    <property type="molecule type" value="Genomic_DNA"/>
</dbReference>
<dbReference type="RefSeq" id="WP_185138461.1">
    <property type="nucleotide sequence ID" value="NZ_JACJVR010000096.1"/>
</dbReference>
<evidence type="ECO:0000256" key="2">
    <source>
        <dbReference type="SAM" id="SignalP"/>
    </source>
</evidence>
<dbReference type="InterPro" id="IPR011050">
    <property type="entry name" value="Pectin_lyase_fold/virulence"/>
</dbReference>
<dbReference type="InterPro" id="IPR012334">
    <property type="entry name" value="Pectin_lyas_fold"/>
</dbReference>
<keyword evidence="1" id="KW-0472">Membrane</keyword>
<evidence type="ECO:0000259" key="3">
    <source>
        <dbReference type="Pfam" id="PF05048"/>
    </source>
</evidence>
<dbReference type="AlphaFoldDB" id="A0A841U1T1"/>
<dbReference type="InterPro" id="IPR006626">
    <property type="entry name" value="PbH1"/>
</dbReference>
<evidence type="ECO:0000313" key="5">
    <source>
        <dbReference type="Proteomes" id="UP000553776"/>
    </source>
</evidence>
<protein>
    <submittedName>
        <fullName evidence="4">Right-handed parallel beta-helix repeat-containing protein</fullName>
    </submittedName>
</protein>
<evidence type="ECO:0000313" key="4">
    <source>
        <dbReference type="EMBL" id="MBB6694496.1"/>
    </source>
</evidence>
<reference evidence="4 5" key="1">
    <citation type="submission" date="2020-08" db="EMBL/GenBank/DDBJ databases">
        <title>Cohnella phylogeny.</title>
        <authorList>
            <person name="Dunlap C."/>
        </authorList>
    </citation>
    <scope>NUCLEOTIDE SEQUENCE [LARGE SCALE GENOMIC DNA]</scope>
    <source>
        <strain evidence="4 5">DSM 25239</strain>
    </source>
</reference>
<dbReference type="Pfam" id="PF05048">
    <property type="entry name" value="NosD"/>
    <property type="match status" value="1"/>
</dbReference>
<keyword evidence="1" id="KW-1133">Transmembrane helix</keyword>